<evidence type="ECO:0000256" key="7">
    <source>
        <dbReference type="SAM" id="Phobius"/>
    </source>
</evidence>
<dbReference type="Proteomes" id="UP001156691">
    <property type="component" value="Unassembled WGS sequence"/>
</dbReference>
<dbReference type="Gene3D" id="1.20.1250.20">
    <property type="entry name" value="MFS general substrate transporter like domains"/>
    <property type="match status" value="1"/>
</dbReference>
<feature type="transmembrane region" description="Helical" evidence="7">
    <location>
        <begin position="90"/>
        <end position="112"/>
    </location>
</feature>
<dbReference type="PANTHER" id="PTHR23513">
    <property type="entry name" value="INTEGRAL MEMBRANE EFFLUX PROTEIN-RELATED"/>
    <property type="match status" value="1"/>
</dbReference>
<sequence>MTNAGADSSSAKEQSTVLGPFRHRTFRLLWIVTLVSNLGGLIQAVGAGWLMTTLTDSYNMVALVQASTTLPIMVFSLAAGALADNFDRRIIMIVAQVGMALVSVLLAVLGFMGLLTPWLLLTFTFLIGCGTALFNPSWQASMGDIVPRHDLPGAVTLNSMGFNMMRSVGPAIGGLIVAIAGAAAAFALNAVSYLPLIWALSRWKPERAPSRLPSEHFGSAMWAGIRYVSLSPNLTTVLLRGFLFGFGAVSILALLPAVAASYAGSGALIYGALLGFFGLGAIGGALLNARIRARYGNETIVRVACVAFAVCCLGLGLSRHPLLSFVLLMPAGAGWVLALSLFNVSIQLSTPRWVVGRALSLYQTATFGGMAAGSWCWGAVADASGLTWSLGLAGAVLLGCAIAGVRLPLPRFGSRDLDPLNTFNEPILKLELQPRSGPIMVMVDYQIDEADIPRFLALMAERRRIRIRDGARQWAVLRDLERPEIWVESYHVPTWVDYVRHNLRRTKADAENTSLLRSLHRGSEPPHVHRMIERQTVPTSEDLVTRQSTEL</sequence>
<accession>A0ABQ5W7L4</accession>
<dbReference type="InterPro" id="IPR036259">
    <property type="entry name" value="MFS_trans_sf"/>
</dbReference>
<gene>
    <name evidence="9" type="ORF">GCM10010862_31370</name>
</gene>
<name>A0ABQ5W7L4_9HYPH</name>
<evidence type="ECO:0000256" key="5">
    <source>
        <dbReference type="ARBA" id="ARBA00022989"/>
    </source>
</evidence>
<keyword evidence="10" id="KW-1185">Reference proteome</keyword>
<keyword evidence="5 7" id="KW-1133">Transmembrane helix</keyword>
<dbReference type="EMBL" id="BSNS01000014">
    <property type="protein sequence ID" value="GLQ55878.1"/>
    <property type="molecule type" value="Genomic_DNA"/>
</dbReference>
<dbReference type="RefSeq" id="WP_284341295.1">
    <property type="nucleotide sequence ID" value="NZ_BSNS01000014.1"/>
</dbReference>
<evidence type="ECO:0000259" key="8">
    <source>
        <dbReference type="PROSITE" id="PS50850"/>
    </source>
</evidence>
<evidence type="ECO:0000256" key="1">
    <source>
        <dbReference type="ARBA" id="ARBA00004651"/>
    </source>
</evidence>
<feature type="transmembrane region" description="Helical" evidence="7">
    <location>
        <begin position="323"/>
        <end position="346"/>
    </location>
</feature>
<proteinExistence type="predicted"/>
<dbReference type="PANTHER" id="PTHR23513:SF11">
    <property type="entry name" value="STAPHYLOFERRIN A TRANSPORTER"/>
    <property type="match status" value="1"/>
</dbReference>
<keyword evidence="3" id="KW-1003">Cell membrane</keyword>
<keyword evidence="6 7" id="KW-0472">Membrane</keyword>
<dbReference type="InterPro" id="IPR010290">
    <property type="entry name" value="TM_effector"/>
</dbReference>
<feature type="transmembrane region" description="Helical" evidence="7">
    <location>
        <begin position="299"/>
        <end position="317"/>
    </location>
</feature>
<comment type="subcellular location">
    <subcellularLocation>
        <location evidence="1">Cell membrane</location>
        <topology evidence="1">Multi-pass membrane protein</topology>
    </subcellularLocation>
</comment>
<feature type="transmembrane region" description="Helical" evidence="7">
    <location>
        <begin position="358"/>
        <end position="380"/>
    </location>
</feature>
<reference evidence="10" key="1">
    <citation type="journal article" date="2019" name="Int. J. Syst. Evol. Microbiol.">
        <title>The Global Catalogue of Microorganisms (GCM) 10K type strain sequencing project: providing services to taxonomists for standard genome sequencing and annotation.</title>
        <authorList>
            <consortium name="The Broad Institute Genomics Platform"/>
            <consortium name="The Broad Institute Genome Sequencing Center for Infectious Disease"/>
            <person name="Wu L."/>
            <person name="Ma J."/>
        </authorList>
    </citation>
    <scope>NUCLEOTIDE SEQUENCE [LARGE SCALE GENOMIC DNA]</scope>
    <source>
        <strain evidence="10">NBRC 112416</strain>
    </source>
</reference>
<feature type="transmembrane region" description="Helical" evidence="7">
    <location>
        <begin position="242"/>
        <end position="262"/>
    </location>
</feature>
<dbReference type="PROSITE" id="PS50850">
    <property type="entry name" value="MFS"/>
    <property type="match status" value="1"/>
</dbReference>
<evidence type="ECO:0000313" key="9">
    <source>
        <dbReference type="EMBL" id="GLQ55878.1"/>
    </source>
</evidence>
<feature type="transmembrane region" description="Helical" evidence="7">
    <location>
        <begin position="386"/>
        <end position="405"/>
    </location>
</feature>
<dbReference type="CDD" id="cd06173">
    <property type="entry name" value="MFS_MefA_like"/>
    <property type="match status" value="1"/>
</dbReference>
<evidence type="ECO:0000256" key="6">
    <source>
        <dbReference type="ARBA" id="ARBA00023136"/>
    </source>
</evidence>
<evidence type="ECO:0000313" key="10">
    <source>
        <dbReference type="Proteomes" id="UP001156691"/>
    </source>
</evidence>
<keyword evidence="2" id="KW-0813">Transport</keyword>
<dbReference type="Pfam" id="PF05977">
    <property type="entry name" value="MFS_3"/>
    <property type="match status" value="1"/>
</dbReference>
<feature type="transmembrane region" description="Helical" evidence="7">
    <location>
        <begin position="28"/>
        <end position="50"/>
    </location>
</feature>
<evidence type="ECO:0000256" key="3">
    <source>
        <dbReference type="ARBA" id="ARBA00022475"/>
    </source>
</evidence>
<protein>
    <submittedName>
        <fullName evidence="9">MFS transporter</fullName>
    </submittedName>
</protein>
<feature type="transmembrane region" description="Helical" evidence="7">
    <location>
        <begin position="172"/>
        <end position="196"/>
    </location>
</feature>
<keyword evidence="4 7" id="KW-0812">Transmembrane</keyword>
<feature type="transmembrane region" description="Helical" evidence="7">
    <location>
        <begin position="118"/>
        <end position="138"/>
    </location>
</feature>
<feature type="transmembrane region" description="Helical" evidence="7">
    <location>
        <begin position="268"/>
        <end position="287"/>
    </location>
</feature>
<feature type="transmembrane region" description="Helical" evidence="7">
    <location>
        <begin position="62"/>
        <end position="83"/>
    </location>
</feature>
<dbReference type="SUPFAM" id="SSF103473">
    <property type="entry name" value="MFS general substrate transporter"/>
    <property type="match status" value="1"/>
</dbReference>
<evidence type="ECO:0000256" key="4">
    <source>
        <dbReference type="ARBA" id="ARBA00022692"/>
    </source>
</evidence>
<organism evidence="9 10">
    <name type="scientific">Devosia nitrariae</name>
    <dbReference type="NCBI Taxonomy" id="2071872"/>
    <lineage>
        <taxon>Bacteria</taxon>
        <taxon>Pseudomonadati</taxon>
        <taxon>Pseudomonadota</taxon>
        <taxon>Alphaproteobacteria</taxon>
        <taxon>Hyphomicrobiales</taxon>
        <taxon>Devosiaceae</taxon>
        <taxon>Devosia</taxon>
    </lineage>
</organism>
<comment type="caution">
    <text evidence="9">The sequence shown here is derived from an EMBL/GenBank/DDBJ whole genome shotgun (WGS) entry which is preliminary data.</text>
</comment>
<evidence type="ECO:0000256" key="2">
    <source>
        <dbReference type="ARBA" id="ARBA00022448"/>
    </source>
</evidence>
<dbReference type="InterPro" id="IPR020846">
    <property type="entry name" value="MFS_dom"/>
</dbReference>
<feature type="domain" description="Major facilitator superfamily (MFS) profile" evidence="8">
    <location>
        <begin position="25"/>
        <end position="411"/>
    </location>
</feature>